<keyword evidence="12" id="KW-1185">Reference proteome</keyword>
<dbReference type="GO" id="GO:0017183">
    <property type="term" value="P:protein histidyl modification to diphthamide"/>
    <property type="evidence" value="ECO:0007669"/>
    <property type="project" value="TreeGrafter"/>
</dbReference>
<dbReference type="CDD" id="cd06156">
    <property type="entry name" value="eu_AANH_C_2"/>
    <property type="match status" value="1"/>
</dbReference>
<evidence type="ECO:0000256" key="9">
    <source>
        <dbReference type="ARBA" id="ARBA00048108"/>
    </source>
</evidence>
<evidence type="ECO:0000256" key="5">
    <source>
        <dbReference type="ARBA" id="ARBA00022741"/>
    </source>
</evidence>
<gene>
    <name evidence="11" type="ORF">SCODWIG_01149</name>
</gene>
<dbReference type="SUPFAM" id="SSF55298">
    <property type="entry name" value="YjgF-like"/>
    <property type="match status" value="2"/>
</dbReference>
<evidence type="ECO:0000256" key="3">
    <source>
        <dbReference type="ARBA" id="ARBA00018426"/>
    </source>
</evidence>
<dbReference type="FunFam" id="3.40.50.620:FF:000145">
    <property type="entry name" value="ATP-binding domain containing protein"/>
    <property type="match status" value="1"/>
</dbReference>
<dbReference type="PANTHER" id="PTHR12196">
    <property type="entry name" value="DOMAIN OF UNKNOWN FUNCTION 71 DUF71 -CONTAINING PROTEIN"/>
    <property type="match status" value="1"/>
</dbReference>
<name>A0A376B3X7_9ASCO</name>
<evidence type="ECO:0000313" key="11">
    <source>
        <dbReference type="EMBL" id="SSD59388.1"/>
    </source>
</evidence>
<accession>A0A376B3X7</accession>
<dbReference type="InterPro" id="IPR035959">
    <property type="entry name" value="RutC-like_sf"/>
</dbReference>
<sequence length="719" mass="82136">MKFVALVSGGKDSCFNIMHCLAQGHDLVALANLYPKDVNEQELDSFMFQTVGHDIVSYYNACTGLPLYRQELQKGTSLNVNMNYTTTKNDETEELYKLLQKIKTDIPDIQAVSVGAILSSYQRIRVENVCSRLNLTVLSYLWQRDQLELMSEMCEFSIKNNQNNINNDVMMDARIIKVAAIGLNQSHLGKSLPEVFPDLVKLNKKFDVHICGEGGEFETMVLDAPFFKNGFLQIENIDKSVNSSDGVANAKLTVKFIERKLDINEQIQLLKENLPKPTLLNEKWTALYDKVKTEGAVEIEKKDKILAISPPSSNITSPCVPIKTSINLCGERMYISNINPRNWEYGNLEEQVKDVFNQLDHILKKQRLSVTQFLSCSLVLKDMSTFTNVNRFYKNFFNISLPPSRACVASKLIKGRLQLSLIADLHTDAPIKDQEKTGIDHSDQMNEQLDRNKNGLHVQGISYWCPCNIGPYSQATWNQDLNNQLTYVSGQIPLIPSTMEIVNKRSGEYSSVVALRHFITLCETIGANKPIHMLCYVSCEEIVDIISKTWKLYCDEKAFSSDDEAIDIIKSLIIVKVSQLPRGAMCEWGGMTCRTYLADQELDVQLSKLDLLDNDPVASYEGKNDFFNINIKNSKYTNKFFTGFFDTETELRNFLLKLATFSFPHIKSRYQITMYFNPHFIMENDVFDPYNNIEYYPVESVYDYEGNQRKFGLFMSISY</sequence>
<dbReference type="GO" id="GO:0005524">
    <property type="term" value="F:ATP binding"/>
    <property type="evidence" value="ECO:0007669"/>
    <property type="project" value="UniProtKB-KW"/>
</dbReference>
<organism evidence="11 12">
    <name type="scientific">Saccharomycodes ludwigii</name>
    <dbReference type="NCBI Taxonomy" id="36035"/>
    <lineage>
        <taxon>Eukaryota</taxon>
        <taxon>Fungi</taxon>
        <taxon>Dikarya</taxon>
        <taxon>Ascomycota</taxon>
        <taxon>Saccharomycotina</taxon>
        <taxon>Saccharomycetes</taxon>
        <taxon>Saccharomycodales</taxon>
        <taxon>Saccharomycodaceae</taxon>
        <taxon>Saccharomycodes</taxon>
    </lineage>
</organism>
<evidence type="ECO:0000256" key="2">
    <source>
        <dbReference type="ARBA" id="ARBA00012089"/>
    </source>
</evidence>
<keyword evidence="6" id="KW-0067">ATP-binding</keyword>
<dbReference type="EMBL" id="UFAJ01000133">
    <property type="protein sequence ID" value="SSD59388.1"/>
    <property type="molecule type" value="Genomic_DNA"/>
</dbReference>
<dbReference type="NCBIfam" id="TIGR00290">
    <property type="entry name" value="MJ0570_dom"/>
    <property type="match status" value="1"/>
</dbReference>
<evidence type="ECO:0000256" key="8">
    <source>
        <dbReference type="ARBA" id="ARBA00031552"/>
    </source>
</evidence>
<dbReference type="Gene3D" id="3.30.1330.40">
    <property type="entry name" value="RutC-like"/>
    <property type="match status" value="2"/>
</dbReference>
<evidence type="ECO:0000313" key="12">
    <source>
        <dbReference type="Proteomes" id="UP000262825"/>
    </source>
</evidence>
<dbReference type="SUPFAM" id="SSF52402">
    <property type="entry name" value="Adenine nucleotide alpha hydrolases-like"/>
    <property type="match status" value="1"/>
</dbReference>
<feature type="domain" description="Diphthamide synthase" evidence="10">
    <location>
        <begin position="1"/>
        <end position="251"/>
    </location>
</feature>
<proteinExistence type="predicted"/>
<dbReference type="FunFam" id="3.90.1490.10:FF:000001">
    <property type="entry name" value="Diphthine--ammonia ligase"/>
    <property type="match status" value="1"/>
</dbReference>
<reference evidence="12" key="1">
    <citation type="submission" date="2018-06" db="EMBL/GenBank/DDBJ databases">
        <authorList>
            <person name="Guldener U."/>
        </authorList>
    </citation>
    <scope>NUCLEOTIDE SEQUENCE [LARGE SCALE GENOMIC DNA]</scope>
    <source>
        <strain evidence="12">UTAD17</strain>
    </source>
</reference>
<dbReference type="InterPro" id="IPR002761">
    <property type="entry name" value="Diphthami_syn_dom"/>
</dbReference>
<comment type="catalytic activity">
    <reaction evidence="9">
        <text>diphthine-[translation elongation factor 2] + NH4(+) + ATP = diphthamide-[translation elongation factor 2] + AMP + diphosphate + H(+)</text>
        <dbReference type="Rhea" id="RHEA:19753"/>
        <dbReference type="Rhea" id="RHEA-COMP:10172"/>
        <dbReference type="Rhea" id="RHEA-COMP:10174"/>
        <dbReference type="ChEBI" id="CHEBI:15378"/>
        <dbReference type="ChEBI" id="CHEBI:16692"/>
        <dbReference type="ChEBI" id="CHEBI:28938"/>
        <dbReference type="ChEBI" id="CHEBI:30616"/>
        <dbReference type="ChEBI" id="CHEBI:33019"/>
        <dbReference type="ChEBI" id="CHEBI:82696"/>
        <dbReference type="ChEBI" id="CHEBI:456215"/>
        <dbReference type="EC" id="6.3.1.14"/>
    </reaction>
</comment>
<dbReference type="Gene3D" id="3.90.1490.10">
    <property type="entry name" value="putative n-type atp pyrophosphatase, domain 2"/>
    <property type="match status" value="1"/>
</dbReference>
<dbReference type="Pfam" id="PF01042">
    <property type="entry name" value="Ribonuc_L-PSP"/>
    <property type="match status" value="1"/>
</dbReference>
<evidence type="ECO:0000259" key="10">
    <source>
        <dbReference type="Pfam" id="PF01902"/>
    </source>
</evidence>
<dbReference type="AlphaFoldDB" id="A0A376B3X7"/>
<dbReference type="OrthoDB" id="686384at2759"/>
<evidence type="ECO:0000256" key="7">
    <source>
        <dbReference type="ARBA" id="ARBA00029814"/>
    </source>
</evidence>
<dbReference type="Proteomes" id="UP000262825">
    <property type="component" value="Unassembled WGS sequence"/>
</dbReference>
<evidence type="ECO:0000256" key="1">
    <source>
        <dbReference type="ARBA" id="ARBA00005156"/>
    </source>
</evidence>
<dbReference type="Pfam" id="PF01902">
    <property type="entry name" value="Diphthami_syn_2"/>
    <property type="match status" value="1"/>
</dbReference>
<dbReference type="VEuPathDB" id="FungiDB:SCODWIG_01149"/>
<evidence type="ECO:0000256" key="6">
    <source>
        <dbReference type="ARBA" id="ARBA00022840"/>
    </source>
</evidence>
<dbReference type="InterPro" id="IPR006175">
    <property type="entry name" value="YjgF/YER057c/UK114"/>
</dbReference>
<keyword evidence="4" id="KW-0436">Ligase</keyword>
<dbReference type="CDD" id="cd01994">
    <property type="entry name" value="AANH_PF0828-like"/>
    <property type="match status" value="1"/>
</dbReference>
<evidence type="ECO:0000256" key="4">
    <source>
        <dbReference type="ARBA" id="ARBA00022598"/>
    </source>
</evidence>
<keyword evidence="5" id="KW-0547">Nucleotide-binding</keyword>
<dbReference type="InterPro" id="IPR014729">
    <property type="entry name" value="Rossmann-like_a/b/a_fold"/>
</dbReference>
<comment type="pathway">
    <text evidence="1">Protein modification; peptidyl-diphthamide biosynthesis.</text>
</comment>
<protein>
    <recommendedName>
        <fullName evidence="3">Diphthine--ammonia ligase</fullName>
        <ecNumber evidence="2">6.3.1.14</ecNumber>
    </recommendedName>
    <alternativeName>
        <fullName evidence="7">Diphthamide synthase</fullName>
    </alternativeName>
    <alternativeName>
        <fullName evidence="8">Diphthamide synthetase</fullName>
    </alternativeName>
</protein>
<dbReference type="CDD" id="cd06155">
    <property type="entry name" value="eu_AANH_C_1"/>
    <property type="match status" value="1"/>
</dbReference>
<dbReference type="PANTHER" id="PTHR12196:SF2">
    <property type="entry name" value="DIPHTHINE--AMMONIA LIGASE"/>
    <property type="match status" value="1"/>
</dbReference>
<dbReference type="EC" id="6.3.1.14" evidence="2"/>
<dbReference type="Gene3D" id="3.40.50.620">
    <property type="entry name" value="HUPs"/>
    <property type="match status" value="1"/>
</dbReference>
<dbReference type="InterPro" id="IPR030662">
    <property type="entry name" value="DPH6/MJ0570"/>
</dbReference>
<dbReference type="GO" id="GO:0017178">
    <property type="term" value="F:diphthine-ammonia ligase activity"/>
    <property type="evidence" value="ECO:0007669"/>
    <property type="project" value="UniProtKB-EC"/>
</dbReference>